<keyword evidence="3 6" id="KW-0812">Transmembrane</keyword>
<dbReference type="GO" id="GO:0005886">
    <property type="term" value="C:plasma membrane"/>
    <property type="evidence" value="ECO:0007669"/>
    <property type="project" value="UniProtKB-SubCell"/>
</dbReference>
<reference evidence="8 9" key="1">
    <citation type="submission" date="2018-06" db="EMBL/GenBank/DDBJ databases">
        <title>Complete Genome Sequence of Desulfobacter hydrogenophilus (DSM3380).</title>
        <authorList>
            <person name="Marietou A."/>
            <person name="Schreiber L."/>
            <person name="Marshall I."/>
            <person name="Jorgensen B."/>
        </authorList>
    </citation>
    <scope>NUCLEOTIDE SEQUENCE [LARGE SCALE GENOMIC DNA]</scope>
    <source>
        <strain evidence="8 9">DSM 3380</strain>
    </source>
</reference>
<evidence type="ECO:0000256" key="3">
    <source>
        <dbReference type="ARBA" id="ARBA00022692"/>
    </source>
</evidence>
<feature type="transmembrane region" description="Helical" evidence="6">
    <location>
        <begin position="227"/>
        <end position="251"/>
    </location>
</feature>
<evidence type="ECO:0000313" key="8">
    <source>
        <dbReference type="EMBL" id="RAM03607.1"/>
    </source>
</evidence>
<evidence type="ECO:0000256" key="2">
    <source>
        <dbReference type="ARBA" id="ARBA00022475"/>
    </source>
</evidence>
<dbReference type="Proteomes" id="UP000293902">
    <property type="component" value="Chromosome"/>
</dbReference>
<evidence type="ECO:0000256" key="6">
    <source>
        <dbReference type="SAM" id="Phobius"/>
    </source>
</evidence>
<dbReference type="InterPro" id="IPR036388">
    <property type="entry name" value="WH-like_DNA-bd_sf"/>
</dbReference>
<evidence type="ECO:0000313" key="9">
    <source>
        <dbReference type="Proteomes" id="UP000248798"/>
    </source>
</evidence>
<dbReference type="InterPro" id="IPR017039">
    <property type="entry name" value="Virul_fac_BrkB"/>
</dbReference>
<dbReference type="RefSeq" id="WP_111953323.1">
    <property type="nucleotide sequence ID" value="NZ_CP036313.1"/>
</dbReference>
<keyword evidence="10" id="KW-1185">Reference proteome</keyword>
<dbReference type="PANTHER" id="PTHR30213:SF0">
    <property type="entry name" value="UPF0761 MEMBRANE PROTEIN YIHY"/>
    <property type="match status" value="1"/>
</dbReference>
<dbReference type="OrthoDB" id="9808671at2"/>
<feature type="transmembrane region" description="Helical" evidence="6">
    <location>
        <begin position="194"/>
        <end position="215"/>
    </location>
</feature>
<dbReference type="Gene3D" id="1.10.10.10">
    <property type="entry name" value="Winged helix-like DNA-binding domain superfamily/Winged helix DNA-binding domain"/>
    <property type="match status" value="1"/>
</dbReference>
<evidence type="ECO:0000256" key="1">
    <source>
        <dbReference type="ARBA" id="ARBA00004651"/>
    </source>
</evidence>
<dbReference type="NCBIfam" id="TIGR00765">
    <property type="entry name" value="yihY_not_rbn"/>
    <property type="match status" value="1"/>
</dbReference>
<evidence type="ECO:0000256" key="4">
    <source>
        <dbReference type="ARBA" id="ARBA00022989"/>
    </source>
</evidence>
<keyword evidence="5 6" id="KW-0472">Membrane</keyword>
<feature type="transmembrane region" description="Helical" evidence="6">
    <location>
        <begin position="12"/>
        <end position="37"/>
    </location>
</feature>
<dbReference type="Pfam" id="PF03631">
    <property type="entry name" value="Virul_fac_BrkB"/>
    <property type="match status" value="1"/>
</dbReference>
<feature type="transmembrane region" description="Helical" evidence="6">
    <location>
        <begin position="78"/>
        <end position="98"/>
    </location>
</feature>
<organism evidence="8 9">
    <name type="scientific">Desulfobacter hydrogenophilus</name>
    <dbReference type="NCBI Taxonomy" id="2291"/>
    <lineage>
        <taxon>Bacteria</taxon>
        <taxon>Pseudomonadati</taxon>
        <taxon>Thermodesulfobacteriota</taxon>
        <taxon>Desulfobacteria</taxon>
        <taxon>Desulfobacterales</taxon>
        <taxon>Desulfobacteraceae</taxon>
        <taxon>Desulfobacter</taxon>
    </lineage>
</organism>
<dbReference type="PANTHER" id="PTHR30213">
    <property type="entry name" value="INNER MEMBRANE PROTEIN YHJD"/>
    <property type="match status" value="1"/>
</dbReference>
<gene>
    <name evidence="8" type="ORF">DO021_02320</name>
    <name evidence="7" type="ORF">EYB58_14230</name>
</gene>
<comment type="subcellular location">
    <subcellularLocation>
        <location evidence="1">Cell membrane</location>
        <topology evidence="1">Multi-pass membrane protein</topology>
    </subcellularLocation>
</comment>
<feature type="transmembrane region" description="Helical" evidence="6">
    <location>
        <begin position="119"/>
        <end position="143"/>
    </location>
</feature>
<evidence type="ECO:0000313" key="7">
    <source>
        <dbReference type="EMBL" id="QBH13980.1"/>
    </source>
</evidence>
<dbReference type="EMBL" id="CP036313">
    <property type="protein sequence ID" value="QBH13980.1"/>
    <property type="molecule type" value="Genomic_DNA"/>
</dbReference>
<name>A0A328FKS6_9BACT</name>
<keyword evidence="2" id="KW-1003">Cell membrane</keyword>
<accession>A0A328FKS6</accession>
<proteinExistence type="predicted"/>
<feature type="transmembrane region" description="Helical" evidence="6">
    <location>
        <begin position="163"/>
        <end position="187"/>
    </location>
</feature>
<sequence>MSFKEFVRDRCSLQASALTLYTLLSIVPVMAMAFGIAKGFGFQKYLETRILSLFAGQEQIIQNVLTFSVNLLERTKGGLMAVLGIIFLMYALIKMMGHMEDIFNRIWRVRGSRLLIRKITDYISIAMAAGLLVIFSGSATIFVTGYLEKFMVILDLPVSLGRLLSFGLNIIPFLTVWIVFTFFYMFIPNKNVNIRAALAGGVIAGTIFQLAQITYLKFQVGVSTYNAIYGSFAAIPLFLFWLNASWTIVLFGAEISFVWEHFDVLQTEDPEYEHISVRMKKLILLRIAVFCVKRFAQGRAPVTSLSVADHLHLSVNITSVFMKKLVHSRILFKVSAPEPGFTPARDIECMTVMDVVTAFENMGKDDLYLGDTLELTALEQSLETFAAAAKQSSGERLLKDI</sequence>
<keyword evidence="4 6" id="KW-1133">Transmembrane helix</keyword>
<evidence type="ECO:0000313" key="10">
    <source>
        <dbReference type="Proteomes" id="UP000293902"/>
    </source>
</evidence>
<protein>
    <submittedName>
        <fullName evidence="7">YihY/virulence factor BrkB family protein</fullName>
    </submittedName>
</protein>
<evidence type="ECO:0000256" key="5">
    <source>
        <dbReference type="ARBA" id="ARBA00023136"/>
    </source>
</evidence>
<dbReference type="EMBL" id="QLNI01000003">
    <property type="protein sequence ID" value="RAM03607.1"/>
    <property type="molecule type" value="Genomic_DNA"/>
</dbReference>
<reference evidence="7 10" key="2">
    <citation type="submission" date="2019-02" db="EMBL/GenBank/DDBJ databases">
        <title>Complete genome sequence of Desulfobacter hydrogenophilus AcRS1.</title>
        <authorList>
            <person name="Marietou A."/>
            <person name="Lund M.B."/>
            <person name="Marshall I.P.G."/>
            <person name="Schreiber L."/>
            <person name="Jorgensen B."/>
        </authorList>
    </citation>
    <scope>NUCLEOTIDE SEQUENCE [LARGE SCALE GENOMIC DNA]</scope>
    <source>
        <strain evidence="7 10">AcRS1</strain>
    </source>
</reference>
<dbReference type="Proteomes" id="UP000248798">
    <property type="component" value="Unassembled WGS sequence"/>
</dbReference>
<dbReference type="AlphaFoldDB" id="A0A328FKS6"/>